<evidence type="ECO:0000256" key="4">
    <source>
        <dbReference type="ARBA" id="ARBA00022723"/>
    </source>
</evidence>
<feature type="domain" description="C2H2-type" evidence="14">
    <location>
        <begin position="287"/>
        <end position="314"/>
    </location>
</feature>
<evidence type="ECO:0000313" key="17">
    <source>
        <dbReference type="Proteomes" id="UP001177744"/>
    </source>
</evidence>
<dbReference type="InterPro" id="IPR013087">
    <property type="entry name" value="Znf_C2H2_type"/>
</dbReference>
<dbReference type="FunFam" id="3.30.160.60:FF:000200">
    <property type="entry name" value="zinc finger protein 510 isoform X2"/>
    <property type="match status" value="3"/>
</dbReference>
<feature type="domain" description="C2H2-type" evidence="14">
    <location>
        <begin position="203"/>
        <end position="230"/>
    </location>
</feature>
<evidence type="ECO:0000256" key="10">
    <source>
        <dbReference type="ARBA" id="ARBA00023163"/>
    </source>
</evidence>
<evidence type="ECO:0000256" key="9">
    <source>
        <dbReference type="ARBA" id="ARBA00023125"/>
    </source>
</evidence>
<dbReference type="FunFam" id="3.30.160.60:FF:000295">
    <property type="entry name" value="zinc finger protein 19"/>
    <property type="match status" value="2"/>
</dbReference>
<feature type="domain" description="C2H2-type" evidence="14">
    <location>
        <begin position="371"/>
        <end position="398"/>
    </location>
</feature>
<dbReference type="Proteomes" id="UP001177744">
    <property type="component" value="Unassembled WGS sequence"/>
</dbReference>
<feature type="domain" description="KRAB" evidence="15">
    <location>
        <begin position="503"/>
        <end position="603"/>
    </location>
</feature>
<feature type="domain" description="C2H2-type" evidence="14">
    <location>
        <begin position="945"/>
        <end position="972"/>
    </location>
</feature>
<dbReference type="PROSITE" id="PS00028">
    <property type="entry name" value="ZINC_FINGER_C2H2_1"/>
    <property type="match status" value="19"/>
</dbReference>
<feature type="domain" description="C2H2-type" evidence="14">
    <location>
        <begin position="861"/>
        <end position="888"/>
    </location>
</feature>
<feature type="domain" description="C2H2-type" evidence="14">
    <location>
        <begin position="917"/>
        <end position="944"/>
    </location>
</feature>
<dbReference type="FunFam" id="3.30.160.60:FF:001532">
    <property type="entry name" value="Zinc finger protein 483"/>
    <property type="match status" value="1"/>
</dbReference>
<keyword evidence="9" id="KW-0238">DNA-binding</keyword>
<dbReference type="InterPro" id="IPR001909">
    <property type="entry name" value="KRAB"/>
</dbReference>
<comment type="similarity">
    <text evidence="3">Belongs to the krueppel C2H2-type zinc-finger protein family.</text>
</comment>
<keyword evidence="5" id="KW-0677">Repeat</keyword>
<dbReference type="AlphaFoldDB" id="A0AA40HE68"/>
<feature type="domain" description="C2H2-type" evidence="14">
    <location>
        <begin position="175"/>
        <end position="202"/>
    </location>
</feature>
<dbReference type="FunFam" id="3.30.160.60:FF:000380">
    <property type="entry name" value="zinc finger protein 2 isoform X2"/>
    <property type="match status" value="1"/>
</dbReference>
<evidence type="ECO:0000256" key="6">
    <source>
        <dbReference type="ARBA" id="ARBA00022771"/>
    </source>
</evidence>
<evidence type="ECO:0000256" key="13">
    <source>
        <dbReference type="SAM" id="MobiDB-lite"/>
    </source>
</evidence>
<accession>A0AA40HE68</accession>
<dbReference type="EMBL" id="JAULJE010000021">
    <property type="protein sequence ID" value="KAK1329636.1"/>
    <property type="molecule type" value="Genomic_DNA"/>
</dbReference>
<feature type="domain" description="C2H2-type" evidence="14">
    <location>
        <begin position="1057"/>
        <end position="1084"/>
    </location>
</feature>
<feature type="domain" description="C2H2-type" evidence="14">
    <location>
        <begin position="1085"/>
        <end position="1112"/>
    </location>
</feature>
<keyword evidence="6 12" id="KW-0863">Zinc-finger</keyword>
<evidence type="ECO:0000256" key="7">
    <source>
        <dbReference type="ARBA" id="ARBA00022833"/>
    </source>
</evidence>
<dbReference type="SMART" id="SM00349">
    <property type="entry name" value="KRAB"/>
    <property type="match status" value="3"/>
</dbReference>
<protein>
    <recommendedName>
        <fullName evidence="18">Zinc finger protein 551</fullName>
    </recommendedName>
</protein>
<feature type="domain" description="C2H2-type" evidence="14">
    <location>
        <begin position="973"/>
        <end position="1000"/>
    </location>
</feature>
<keyword evidence="8" id="KW-0805">Transcription regulation</keyword>
<feature type="domain" description="KRAB" evidence="15">
    <location>
        <begin position="1"/>
        <end position="81"/>
    </location>
</feature>
<dbReference type="SMART" id="SM00355">
    <property type="entry name" value="ZnF_C2H2"/>
    <property type="match status" value="19"/>
</dbReference>
<feature type="domain" description="C2H2-type" evidence="14">
    <location>
        <begin position="1029"/>
        <end position="1056"/>
    </location>
</feature>
<dbReference type="InterPro" id="IPR036051">
    <property type="entry name" value="KRAB_dom_sf"/>
</dbReference>
<keyword evidence="11" id="KW-0539">Nucleus</keyword>
<dbReference type="Gene3D" id="6.10.140.140">
    <property type="match status" value="3"/>
</dbReference>
<evidence type="ECO:0000256" key="8">
    <source>
        <dbReference type="ARBA" id="ARBA00023015"/>
    </source>
</evidence>
<feature type="domain" description="C2H2-type" evidence="14">
    <location>
        <begin position="399"/>
        <end position="426"/>
    </location>
</feature>
<feature type="domain" description="C2H2-type" evidence="14">
    <location>
        <begin position="259"/>
        <end position="286"/>
    </location>
</feature>
<dbReference type="FunFam" id="3.30.160.60:FF:001270">
    <property type="entry name" value="zinc finger protein 583 isoform X1"/>
    <property type="match status" value="2"/>
</dbReference>
<proteinExistence type="inferred from homology"/>
<evidence type="ECO:0000256" key="2">
    <source>
        <dbReference type="ARBA" id="ARBA00004123"/>
    </source>
</evidence>
<feature type="domain" description="C2H2-type" evidence="14">
    <location>
        <begin position="889"/>
        <end position="916"/>
    </location>
</feature>
<dbReference type="InterPro" id="IPR036236">
    <property type="entry name" value="Znf_C2H2_sf"/>
</dbReference>
<feature type="domain" description="C2H2-type" evidence="14">
    <location>
        <begin position="315"/>
        <end position="342"/>
    </location>
</feature>
<dbReference type="SUPFAM" id="SSF57667">
    <property type="entry name" value="beta-beta-alpha zinc fingers"/>
    <property type="match status" value="11"/>
</dbReference>
<feature type="domain" description="C2H2-type" evidence="14">
    <location>
        <begin position="343"/>
        <end position="370"/>
    </location>
</feature>
<comment type="caution">
    <text evidence="16">The sequence shown here is derived from an EMBL/GenBank/DDBJ whole genome shotgun (WGS) entry which is preliminary data.</text>
</comment>
<reference evidence="16" key="1">
    <citation type="submission" date="2023-06" db="EMBL/GenBank/DDBJ databases">
        <title>Reference genome for the Northern bat (Eptesicus nilssonii), a most northern bat species.</title>
        <authorList>
            <person name="Laine V.N."/>
            <person name="Pulliainen A.T."/>
            <person name="Lilley T.M."/>
        </authorList>
    </citation>
    <scope>NUCLEOTIDE SEQUENCE</scope>
    <source>
        <strain evidence="16">BLF_Eptnil</strain>
        <tissue evidence="16">Kidney</tissue>
    </source>
</reference>
<keyword evidence="7" id="KW-0862">Zinc</keyword>
<dbReference type="PANTHER" id="PTHR24381:SF304">
    <property type="entry name" value="ZINC FINGER PROTEIN 587B"/>
    <property type="match status" value="1"/>
</dbReference>
<feature type="domain" description="C2H2-type" evidence="14">
    <location>
        <begin position="231"/>
        <end position="258"/>
    </location>
</feature>
<feature type="region of interest" description="Disordered" evidence="13">
    <location>
        <begin position="99"/>
        <end position="141"/>
    </location>
</feature>
<dbReference type="PANTHER" id="PTHR24381">
    <property type="entry name" value="ZINC FINGER PROTEIN"/>
    <property type="match status" value="1"/>
</dbReference>
<dbReference type="FunFam" id="3.30.160.60:FF:002343">
    <property type="entry name" value="Zinc finger protein 33A"/>
    <property type="match status" value="6"/>
</dbReference>
<evidence type="ECO:0000313" key="16">
    <source>
        <dbReference type="EMBL" id="KAK1329636.1"/>
    </source>
</evidence>
<comment type="subcellular location">
    <subcellularLocation>
        <location evidence="2">Nucleus</location>
    </subcellularLocation>
</comment>
<dbReference type="FunFam" id="3.30.160.60:FF:000100">
    <property type="entry name" value="Zinc finger 45-like"/>
    <property type="match status" value="1"/>
</dbReference>
<name>A0AA40HE68_CNENI</name>
<evidence type="ECO:0008006" key="18">
    <source>
        <dbReference type="Google" id="ProtNLM"/>
    </source>
</evidence>
<dbReference type="Pfam" id="PF01352">
    <property type="entry name" value="KRAB"/>
    <property type="match status" value="3"/>
</dbReference>
<evidence type="ECO:0000256" key="11">
    <source>
        <dbReference type="ARBA" id="ARBA00023242"/>
    </source>
</evidence>
<evidence type="ECO:0000256" key="1">
    <source>
        <dbReference type="ARBA" id="ARBA00003767"/>
    </source>
</evidence>
<dbReference type="FunFam" id="3.30.160.60:FF:001239">
    <property type="entry name" value="Zinc finger protein 615"/>
    <property type="match status" value="1"/>
</dbReference>
<organism evidence="16 17">
    <name type="scientific">Cnephaeus nilssonii</name>
    <name type="common">Northern bat</name>
    <name type="synonym">Eptesicus nilssonii</name>
    <dbReference type="NCBI Taxonomy" id="3371016"/>
    <lineage>
        <taxon>Eukaryota</taxon>
        <taxon>Metazoa</taxon>
        <taxon>Chordata</taxon>
        <taxon>Craniata</taxon>
        <taxon>Vertebrata</taxon>
        <taxon>Euteleostomi</taxon>
        <taxon>Mammalia</taxon>
        <taxon>Eutheria</taxon>
        <taxon>Laurasiatheria</taxon>
        <taxon>Chiroptera</taxon>
        <taxon>Yangochiroptera</taxon>
        <taxon>Vespertilionidae</taxon>
        <taxon>Cnephaeus</taxon>
    </lineage>
</organism>
<keyword evidence="10" id="KW-0804">Transcription</keyword>
<dbReference type="GO" id="GO:0005634">
    <property type="term" value="C:nucleus"/>
    <property type="evidence" value="ECO:0007669"/>
    <property type="project" value="UniProtKB-SubCell"/>
</dbReference>
<evidence type="ECO:0000256" key="12">
    <source>
        <dbReference type="PROSITE-ProRule" id="PRU00042"/>
    </source>
</evidence>
<keyword evidence="17" id="KW-1185">Reference proteome</keyword>
<evidence type="ECO:0000259" key="14">
    <source>
        <dbReference type="PROSITE" id="PS50157"/>
    </source>
</evidence>
<evidence type="ECO:0000259" key="15">
    <source>
        <dbReference type="PROSITE" id="PS50805"/>
    </source>
</evidence>
<dbReference type="FunFam" id="3.30.160.60:FF:001498">
    <property type="entry name" value="Zinc finger protein 404"/>
    <property type="match status" value="1"/>
</dbReference>
<gene>
    <name evidence="16" type="ORF">QTO34_009818</name>
</gene>
<feature type="domain" description="C2H2-type" evidence="14">
    <location>
        <begin position="1113"/>
        <end position="1140"/>
    </location>
</feature>
<feature type="domain" description="C2H2-type" evidence="14">
    <location>
        <begin position="1001"/>
        <end position="1028"/>
    </location>
</feature>
<sequence length="1140" mass="129012">MDFEDVAIAFSQEEWGLLGEAQRLLYCDVMLEVFTLVTSVDVLHLTESSQAADIEPKACVRDFCFVQTLPINRGKPVERKPWKGAVDRASFGDQVRFSLSGLPSTSREVGETSQPPQSFSSTRPHSTHEEPHSGSEISEEFSMEKRHHHWDECEKAASHNQEVVPQRVCSGEGNYECNNCGKVFKRVSHFIRHRRVHTGEKPFQCTDCGKAFHQRSYFTRHLRVHSGETPYECSDCGKSFRQISTLSRHYRIHTGEKPFECGDCGKSFRQSSTLIRHKTVHTGEKPFECSDCGKSFGHSSSLTQHQRVHTGEKPYQCGECGKSFRFLSTLTHHQRVHSGVKLHECTDCGKFFRESFSLIRHRRVHTGEKPYECSDCGKSFRQSSTLIQHQRVHTGEKPYQCIDCGKSFGHSSSLTQHQRVHTGEKPFECSECGKSFREPGLWSSSSFPSATGSATPLLTKVTAWMDCAGKLHHPEGNAPASVEVYAFFIPVHPTELSPLRQDMDFEDVAIAFSQEEWGLLDEAQRLLYCDVMLEVFALVSSVEFKAILHLTESQAADFEQKAFFSGACVRDFCFSANPPHQQREASGEKPWKGAVDRALFVTKMRPGNAAVGEKCGSKNHAEQLVPSDGLSTLDMDFEDVAIAFSQEEWGLLDEAQRLLYCEVMLEVFALVSSVGCWHKTDDAEACSEQTVSVQGESQVGASKTAPATQRTHLCGRCFSVFKAILHLTESQAADFEQKAFFSDACLRDFCFSENPPQQQREASGEKPWKEAVDRASFVTNFSFSLSGLPSTSREVGEDFPAASELLQHQALHNTEEPHSGREISQKLLSGKRHHQWGEYENAAGHNQKVVPQSVCSGEGNYECNKCGKVFRGVSKLIRHRKVHTGEKPYECSECGKSFSHRNSIIEHQRVHKGEKPYKCSECGKSFRQSSHLTVHQRVHTGEKPYECSECGKSFRQRSSFTEHQRVHTGEKPYECNECGKSFSHRRCFTEHQRVHTGEKPYECSECGKSFRQRSAFTEHQRVHTGEKPYECSECGKSFRQRRPLTEHQRVHTGEKPYECSECGKSFRQRCHLTEHQRVHSGEKPYKCSECGKSFRSSSHLFYHKIVHTGERPHACNECGKSFRSKPSLLRHLIVHSGEKL</sequence>
<dbReference type="Pfam" id="PF00096">
    <property type="entry name" value="zf-C2H2"/>
    <property type="match status" value="19"/>
</dbReference>
<dbReference type="FunFam" id="3.30.160.60:FF:000987">
    <property type="entry name" value="Zinc finger protein 275"/>
    <property type="match status" value="1"/>
</dbReference>
<evidence type="ECO:0000256" key="5">
    <source>
        <dbReference type="ARBA" id="ARBA00022737"/>
    </source>
</evidence>
<feature type="domain" description="KRAB" evidence="15">
    <location>
        <begin position="635"/>
        <end position="706"/>
    </location>
</feature>
<dbReference type="CDD" id="cd07765">
    <property type="entry name" value="KRAB_A-box"/>
    <property type="match status" value="3"/>
</dbReference>
<evidence type="ECO:0000256" key="3">
    <source>
        <dbReference type="ARBA" id="ARBA00006991"/>
    </source>
</evidence>
<dbReference type="GO" id="GO:0000981">
    <property type="term" value="F:DNA-binding transcription factor activity, RNA polymerase II-specific"/>
    <property type="evidence" value="ECO:0007669"/>
    <property type="project" value="TreeGrafter"/>
</dbReference>
<dbReference type="PROSITE" id="PS50805">
    <property type="entry name" value="KRAB"/>
    <property type="match status" value="3"/>
</dbReference>
<dbReference type="GO" id="GO:0000977">
    <property type="term" value="F:RNA polymerase II transcription regulatory region sequence-specific DNA binding"/>
    <property type="evidence" value="ECO:0007669"/>
    <property type="project" value="TreeGrafter"/>
</dbReference>
<dbReference type="GO" id="GO:0008270">
    <property type="term" value="F:zinc ion binding"/>
    <property type="evidence" value="ECO:0007669"/>
    <property type="project" value="UniProtKB-KW"/>
</dbReference>
<feature type="compositionally biased region" description="Polar residues" evidence="13">
    <location>
        <begin position="101"/>
        <end position="124"/>
    </location>
</feature>
<comment type="function">
    <text evidence="1">May be involved in transcriptional regulation.</text>
</comment>
<dbReference type="PROSITE" id="PS50157">
    <property type="entry name" value="ZINC_FINGER_C2H2_2"/>
    <property type="match status" value="19"/>
</dbReference>
<keyword evidence="4" id="KW-0479">Metal-binding</keyword>
<dbReference type="FunFam" id="3.30.160.60:FF:000024">
    <property type="entry name" value="zinc finger protein 140 isoform X1"/>
    <property type="match status" value="1"/>
</dbReference>
<dbReference type="SUPFAM" id="SSF109640">
    <property type="entry name" value="KRAB domain (Kruppel-associated box)"/>
    <property type="match status" value="3"/>
</dbReference>
<dbReference type="Gene3D" id="3.30.160.60">
    <property type="entry name" value="Classic Zinc Finger"/>
    <property type="match status" value="20"/>
</dbReference>